<protein>
    <submittedName>
        <fullName evidence="1">Uncharacterized protein</fullName>
    </submittedName>
</protein>
<organism evidence="1 2">
    <name type="scientific">Prevotella intermedia</name>
    <dbReference type="NCBI Taxonomy" id="28131"/>
    <lineage>
        <taxon>Bacteria</taxon>
        <taxon>Pseudomonadati</taxon>
        <taxon>Bacteroidota</taxon>
        <taxon>Bacteroidia</taxon>
        <taxon>Bacteroidales</taxon>
        <taxon>Prevotellaceae</taxon>
        <taxon>Prevotella</taxon>
    </lineage>
</organism>
<dbReference type="AlphaFoldDB" id="A0A2D3NAC1"/>
<dbReference type="Proteomes" id="UP000229323">
    <property type="component" value="Chromosome"/>
</dbReference>
<reference evidence="1 2" key="1">
    <citation type="submission" date="2017-11" db="EMBL/GenBank/DDBJ databases">
        <title>Genome sequencing of Prevotella intermedia KCOM 2033.</title>
        <authorList>
            <person name="Kook J.-K."/>
            <person name="Park S.-N."/>
            <person name="Lim Y.K."/>
        </authorList>
    </citation>
    <scope>NUCLEOTIDE SEQUENCE [LARGE SCALE GENOMIC DNA]</scope>
    <source>
        <strain evidence="1 2">KCOM 2033</strain>
    </source>
</reference>
<accession>A0A2D3NAC1</accession>
<sequence>MALFFLSYDLRNKRDYQPLYDELKKFNAVRMLESCWCFKRINTNAKGLRDYFKEFVDEDDGLLVSQVAEVDGVYQWAGLNLDGNPNEL</sequence>
<evidence type="ECO:0000313" key="1">
    <source>
        <dbReference type="EMBL" id="ATV52360.1"/>
    </source>
</evidence>
<evidence type="ECO:0000313" key="2">
    <source>
        <dbReference type="Proteomes" id="UP000229323"/>
    </source>
</evidence>
<name>A0A2D3NAC1_PREIN</name>
<dbReference type="EMBL" id="CP024696">
    <property type="protein sequence ID" value="ATV52360.1"/>
    <property type="molecule type" value="Genomic_DNA"/>
</dbReference>
<dbReference type="RefSeq" id="WP_100022857.1">
    <property type="nucleotide sequence ID" value="NZ_CP024696.1"/>
</dbReference>
<proteinExistence type="predicted"/>
<gene>
    <name evidence="1" type="ORF">CTM50_04495</name>
</gene>